<dbReference type="CDD" id="cd04590">
    <property type="entry name" value="CBS_pair_CorC_HlyC_assoc"/>
    <property type="match status" value="1"/>
</dbReference>
<dbReference type="RefSeq" id="WP_100313329.1">
    <property type="nucleotide sequence ID" value="NZ_PGFG01000001.1"/>
</dbReference>
<dbReference type="InterPro" id="IPR000644">
    <property type="entry name" value="CBS_dom"/>
</dbReference>
<dbReference type="InterPro" id="IPR044751">
    <property type="entry name" value="Ion_transp-like_CBS"/>
</dbReference>
<dbReference type="InterPro" id="IPR051676">
    <property type="entry name" value="UPF0053_domain"/>
</dbReference>
<keyword evidence="6 8" id="KW-0129">CBS domain</keyword>
<comment type="caution">
    <text evidence="11">The sequence shown here is derived from an EMBL/GenBank/DDBJ whole genome shotgun (WGS) entry which is preliminary data.</text>
</comment>
<name>A0A2M9CRZ9_9BACT</name>
<feature type="transmembrane region" description="Helical" evidence="9">
    <location>
        <begin position="103"/>
        <end position="120"/>
    </location>
</feature>
<evidence type="ECO:0000256" key="2">
    <source>
        <dbReference type="ARBA" id="ARBA00022475"/>
    </source>
</evidence>
<evidence type="ECO:0000259" key="10">
    <source>
        <dbReference type="PROSITE" id="PS51371"/>
    </source>
</evidence>
<evidence type="ECO:0000256" key="7">
    <source>
        <dbReference type="ARBA" id="ARBA00023136"/>
    </source>
</evidence>
<dbReference type="AlphaFoldDB" id="A0A2M9CRZ9"/>
<evidence type="ECO:0000256" key="4">
    <source>
        <dbReference type="ARBA" id="ARBA00022737"/>
    </source>
</evidence>
<keyword evidence="5 9" id="KW-1133">Transmembrane helix</keyword>
<gene>
    <name evidence="11" type="ORF">BXY57_0182</name>
</gene>
<dbReference type="SUPFAM" id="SSF54631">
    <property type="entry name" value="CBS-domain pair"/>
    <property type="match status" value="1"/>
</dbReference>
<feature type="transmembrane region" description="Helical" evidence="9">
    <location>
        <begin position="60"/>
        <end position="83"/>
    </location>
</feature>
<evidence type="ECO:0000256" key="8">
    <source>
        <dbReference type="PROSITE-ProRule" id="PRU00703"/>
    </source>
</evidence>
<feature type="transmembrane region" description="Helical" evidence="9">
    <location>
        <begin position="132"/>
        <end position="148"/>
    </location>
</feature>
<dbReference type="Gene3D" id="3.30.465.10">
    <property type="match status" value="1"/>
</dbReference>
<feature type="domain" description="CBS" evidence="10">
    <location>
        <begin position="278"/>
        <end position="335"/>
    </location>
</feature>
<keyword evidence="12" id="KW-1185">Reference proteome</keyword>
<keyword evidence="3 9" id="KW-0812">Transmembrane</keyword>
<keyword evidence="7 9" id="KW-0472">Membrane</keyword>
<dbReference type="InterPro" id="IPR046342">
    <property type="entry name" value="CBS_dom_sf"/>
</dbReference>
<dbReference type="GO" id="GO:0005886">
    <property type="term" value="C:plasma membrane"/>
    <property type="evidence" value="ECO:0007669"/>
    <property type="project" value="UniProtKB-SubCell"/>
</dbReference>
<proteinExistence type="predicted"/>
<evidence type="ECO:0000313" key="11">
    <source>
        <dbReference type="EMBL" id="PJJ74621.1"/>
    </source>
</evidence>
<evidence type="ECO:0000256" key="5">
    <source>
        <dbReference type="ARBA" id="ARBA00022989"/>
    </source>
</evidence>
<dbReference type="GO" id="GO:0050660">
    <property type="term" value="F:flavin adenine dinucleotide binding"/>
    <property type="evidence" value="ECO:0007669"/>
    <property type="project" value="InterPro"/>
</dbReference>
<dbReference type="EMBL" id="PGFG01000001">
    <property type="protein sequence ID" value="PJJ74621.1"/>
    <property type="molecule type" value="Genomic_DNA"/>
</dbReference>
<evidence type="ECO:0000256" key="3">
    <source>
        <dbReference type="ARBA" id="ARBA00022692"/>
    </source>
</evidence>
<comment type="subcellular location">
    <subcellularLocation>
        <location evidence="1">Cell membrane</location>
        <topology evidence="1">Multi-pass membrane protein</topology>
    </subcellularLocation>
</comment>
<protein>
    <submittedName>
        <fullName evidence="11">CBS domain containing-hemolysin-like protein</fullName>
    </submittedName>
</protein>
<dbReference type="PROSITE" id="PS51371">
    <property type="entry name" value="CBS"/>
    <property type="match status" value="1"/>
</dbReference>
<dbReference type="InterPro" id="IPR016169">
    <property type="entry name" value="FAD-bd_PCMH_sub2"/>
</dbReference>
<keyword evidence="2" id="KW-1003">Cell membrane</keyword>
<dbReference type="SMART" id="SM01091">
    <property type="entry name" value="CorC_HlyC"/>
    <property type="match status" value="1"/>
</dbReference>
<sequence length="422" mass="48789">MDTYQTSGLVVIILLLLTAFFTGIETAFFSANKLSIEVRKKQGKWLGRILNHFIQNPDQLVGTCIVGVNIMLVIYGTVVFTALQPFWENLLLRGALNNPYLKLIVEILLSSFLILAFGEFLPRILFKARADFMLKIFLIPFYGFYMLFQPLVNALIGMAEWILIYLFNARLSDRKLVFSKMELHQFMHENQYSALHKELNTKWFENALALVHVRIRECMVPRNEIVAIPLDSTLEEARQKCIATRLSKIIVYEDSIDQICGYIHQLDFFSNPARLKDILHSIPAVPETMRAVDLITKFSETRKTIAWVVDEFGGTAGIVTMEDVLEEIFGEFRDEHDQKGLVEQQIAEREYLFSGRLEIDYLNEKYQLGLPKKDSETLSGLIIAHHETIPREKERIIIDQFEFEIISVSETRIETVKLRVLE</sequence>
<evidence type="ECO:0000256" key="1">
    <source>
        <dbReference type="ARBA" id="ARBA00004651"/>
    </source>
</evidence>
<feature type="transmembrane region" description="Helical" evidence="9">
    <location>
        <begin position="6"/>
        <end position="31"/>
    </location>
</feature>
<keyword evidence="4" id="KW-0677">Repeat</keyword>
<dbReference type="OrthoDB" id="9798188at2"/>
<evidence type="ECO:0000256" key="6">
    <source>
        <dbReference type="ARBA" id="ARBA00023122"/>
    </source>
</evidence>
<dbReference type="PANTHER" id="PTHR43099">
    <property type="entry name" value="UPF0053 PROTEIN YRKA"/>
    <property type="match status" value="1"/>
</dbReference>
<reference evidence="11 12" key="1">
    <citation type="submission" date="2017-11" db="EMBL/GenBank/DDBJ databases">
        <title>Genomic Encyclopedia of Archaeal and Bacterial Type Strains, Phase II (KMG-II): From Individual Species to Whole Genera.</title>
        <authorList>
            <person name="Goeker M."/>
        </authorList>
    </citation>
    <scope>NUCLEOTIDE SEQUENCE [LARGE SCALE GENOMIC DNA]</scope>
    <source>
        <strain evidence="11 12">DSM 27268</strain>
    </source>
</reference>
<dbReference type="InterPro" id="IPR005170">
    <property type="entry name" value="Transptr-assoc_dom"/>
</dbReference>
<dbReference type="Pfam" id="PF01595">
    <property type="entry name" value="CNNM"/>
    <property type="match status" value="1"/>
</dbReference>
<dbReference type="Proteomes" id="UP000230000">
    <property type="component" value="Unassembled WGS sequence"/>
</dbReference>
<accession>A0A2M9CRZ9</accession>
<evidence type="ECO:0000313" key="12">
    <source>
        <dbReference type="Proteomes" id="UP000230000"/>
    </source>
</evidence>
<dbReference type="Gene3D" id="3.10.580.10">
    <property type="entry name" value="CBS-domain"/>
    <property type="match status" value="1"/>
</dbReference>
<dbReference type="InterPro" id="IPR002550">
    <property type="entry name" value="CNNM"/>
</dbReference>
<dbReference type="SUPFAM" id="SSF56176">
    <property type="entry name" value="FAD-binding/transporter-associated domain-like"/>
    <property type="match status" value="1"/>
</dbReference>
<dbReference type="Pfam" id="PF00571">
    <property type="entry name" value="CBS"/>
    <property type="match status" value="2"/>
</dbReference>
<dbReference type="InterPro" id="IPR036318">
    <property type="entry name" value="FAD-bd_PCMH-like_sf"/>
</dbReference>
<organism evidence="11 12">
    <name type="scientific">Thermoflavifilum aggregans</name>
    <dbReference type="NCBI Taxonomy" id="454188"/>
    <lineage>
        <taxon>Bacteria</taxon>
        <taxon>Pseudomonadati</taxon>
        <taxon>Bacteroidota</taxon>
        <taxon>Chitinophagia</taxon>
        <taxon>Chitinophagales</taxon>
        <taxon>Chitinophagaceae</taxon>
        <taxon>Thermoflavifilum</taxon>
    </lineage>
</organism>
<evidence type="ECO:0000256" key="9">
    <source>
        <dbReference type="SAM" id="Phobius"/>
    </source>
</evidence>
<dbReference type="Pfam" id="PF03471">
    <property type="entry name" value="CorC_HlyC"/>
    <property type="match status" value="1"/>
</dbReference>
<dbReference type="PANTHER" id="PTHR43099:SF5">
    <property type="entry name" value="HLYC_CORC FAMILY TRANSPORTER"/>
    <property type="match status" value="1"/>
</dbReference>